<dbReference type="AlphaFoldDB" id="A0A9Q4GIT1"/>
<dbReference type="InterPro" id="IPR014721">
    <property type="entry name" value="Ribsml_uS5_D2-typ_fold_subgr"/>
</dbReference>
<evidence type="ECO:0000313" key="3">
    <source>
        <dbReference type="EMBL" id="MCX2819158.1"/>
    </source>
</evidence>
<dbReference type="PANTHER" id="PTHR42282:SF1">
    <property type="entry name" value="PANTOATE KINASE"/>
    <property type="match status" value="1"/>
</dbReference>
<evidence type="ECO:0000256" key="1">
    <source>
        <dbReference type="HAMAP-Rule" id="MF_02223"/>
    </source>
</evidence>
<dbReference type="InterPro" id="IPR012043">
    <property type="entry name" value="PoK"/>
</dbReference>
<dbReference type="InterPro" id="IPR020568">
    <property type="entry name" value="Ribosomal_Su5_D2-typ_SF"/>
</dbReference>
<comment type="catalytic activity">
    <reaction evidence="1">
        <text>(R)-pantoate + ATP = (R)-4-phosphopantoate + ADP + H(+)</text>
        <dbReference type="Rhea" id="RHEA:28246"/>
        <dbReference type="ChEBI" id="CHEBI:15378"/>
        <dbReference type="ChEBI" id="CHEBI:15980"/>
        <dbReference type="ChEBI" id="CHEBI:30616"/>
        <dbReference type="ChEBI" id="CHEBI:61294"/>
        <dbReference type="ChEBI" id="CHEBI:456216"/>
        <dbReference type="EC" id="2.7.1.169"/>
    </reaction>
</comment>
<dbReference type="EC" id="2.7.1.169" evidence="1"/>
<comment type="similarity">
    <text evidence="1">Belongs to the GHMP kinase family. PoK subfamily.</text>
</comment>
<dbReference type="EMBL" id="RKLV01000006">
    <property type="protein sequence ID" value="MCX2819158.1"/>
    <property type="molecule type" value="Genomic_DNA"/>
</dbReference>
<keyword evidence="1 3" id="KW-0418">Kinase</keyword>
<evidence type="ECO:0000313" key="4">
    <source>
        <dbReference type="Proteomes" id="UP001149411"/>
    </source>
</evidence>
<comment type="caution">
    <text evidence="3">The sequence shown here is derived from an EMBL/GenBank/DDBJ whole genome shotgun (WGS) entry which is preliminary data.</text>
</comment>
<keyword evidence="1" id="KW-0173">Coenzyme A biosynthesis</keyword>
<dbReference type="HAMAP" id="MF_02223">
    <property type="entry name" value="Pantoate_kinase"/>
    <property type="match status" value="1"/>
</dbReference>
<name>A0A9Q4GIT1_9EURY</name>
<dbReference type="Gene3D" id="3.30.230.10">
    <property type="match status" value="1"/>
</dbReference>
<organism evidence="3 4">
    <name type="scientific">Halorutilus salinus</name>
    <dbReference type="NCBI Taxonomy" id="2487751"/>
    <lineage>
        <taxon>Archaea</taxon>
        <taxon>Methanobacteriati</taxon>
        <taxon>Methanobacteriota</taxon>
        <taxon>Stenosarchaea group</taxon>
        <taxon>Halobacteria</taxon>
        <taxon>Halorutilales</taxon>
        <taxon>Halorutilaceae</taxon>
        <taxon>Halorutilus</taxon>
    </lineage>
</organism>
<dbReference type="InterPro" id="IPR006204">
    <property type="entry name" value="GHMP_kinase_N_dom"/>
</dbReference>
<keyword evidence="1" id="KW-0808">Transferase</keyword>
<gene>
    <name evidence="3" type="ORF">EGH25_07305</name>
</gene>
<reference evidence="3" key="1">
    <citation type="submission" date="2022-09" db="EMBL/GenBank/DDBJ databases">
        <title>Haloadaptaus new haloarchaeum isolated from saline soil.</title>
        <authorList>
            <person name="Duran-Viseras A."/>
            <person name="Sanchez-Porro C."/>
            <person name="Ventosa A."/>
        </authorList>
    </citation>
    <scope>NUCLEOTIDE SEQUENCE</scope>
    <source>
        <strain evidence="3">F3-133</strain>
    </source>
</reference>
<feature type="domain" description="GHMP kinase N-terminal" evidence="2">
    <location>
        <begin position="72"/>
        <end position="139"/>
    </location>
</feature>
<dbReference type="Proteomes" id="UP001149411">
    <property type="component" value="Unassembled WGS sequence"/>
</dbReference>
<keyword evidence="4" id="KW-1185">Reference proteome</keyword>
<comment type="pathway">
    <text evidence="1">Cofactor biosynthesis; coenzyme A biosynthesis.</text>
</comment>
<comment type="function">
    <text evidence="1">Phosphorylates (R)-pantoate to form (R)-4-phosphopantoate in the CoA biosynthesis pathway.</text>
</comment>
<sequence>MTRAFAPGHITAFFAAVRRDDPLDTGSRGAGIVVDDGVTVDVHDAEETTVTLDGEGVDFEPVERVLEMLEVTAGVDIETDVPVGSGFGVSGAAALATSIAANEEFSLGHDDEQTIAAAHVADVLAGTGLGDVVPQSIGGIVTRVEPGAPEIGLFGSVEHDDPRIGYTVFGSLETADVLEDDEAMERVDKAGESALDGLLKDPSIQELVDLSWEFALEAGLTTERVEDGVGDIRSSGGKAGMAMLGETVYGTGDDGVISGFEDVTRVCDDGAKLL</sequence>
<dbReference type="GO" id="GO:0016301">
    <property type="term" value="F:kinase activity"/>
    <property type="evidence" value="ECO:0007669"/>
    <property type="project" value="UniProtKB-UniRule"/>
</dbReference>
<evidence type="ECO:0000259" key="2">
    <source>
        <dbReference type="Pfam" id="PF00288"/>
    </source>
</evidence>
<dbReference type="PIRSF" id="PIRSF016896">
    <property type="entry name" value="GHMP_arc_MJ0969"/>
    <property type="match status" value="1"/>
</dbReference>
<keyword evidence="1" id="KW-0067">ATP-binding</keyword>
<dbReference type="Pfam" id="PF00288">
    <property type="entry name" value="GHMP_kinases_N"/>
    <property type="match status" value="1"/>
</dbReference>
<dbReference type="GO" id="GO:0015937">
    <property type="term" value="P:coenzyme A biosynthetic process"/>
    <property type="evidence" value="ECO:0007669"/>
    <property type="project" value="UniProtKB-UniRule"/>
</dbReference>
<accession>A0A9Q4GIT1</accession>
<keyword evidence="1" id="KW-0547">Nucleotide-binding</keyword>
<dbReference type="RefSeq" id="WP_266087198.1">
    <property type="nucleotide sequence ID" value="NZ_RKLV01000006.1"/>
</dbReference>
<dbReference type="GO" id="GO:0005524">
    <property type="term" value="F:ATP binding"/>
    <property type="evidence" value="ECO:0007669"/>
    <property type="project" value="UniProtKB-KW"/>
</dbReference>
<dbReference type="PANTHER" id="PTHR42282">
    <property type="entry name" value="PANTOATE KINASE-RELATED"/>
    <property type="match status" value="1"/>
</dbReference>
<protein>
    <recommendedName>
        <fullName evidence="1">Pantoate kinase</fullName>
        <shortName evidence="1">PoK</shortName>
        <ecNumber evidence="1">2.7.1.169</ecNumber>
    </recommendedName>
</protein>
<dbReference type="SUPFAM" id="SSF54211">
    <property type="entry name" value="Ribosomal protein S5 domain 2-like"/>
    <property type="match status" value="1"/>
</dbReference>
<proteinExistence type="inferred from homology"/>